<dbReference type="AlphaFoldDB" id="L8GAG5"/>
<feature type="region of interest" description="Disordered" evidence="1">
    <location>
        <begin position="109"/>
        <end position="141"/>
    </location>
</feature>
<reference evidence="3" key="1">
    <citation type="submission" date="2010-09" db="EMBL/GenBank/DDBJ databases">
        <title>The genome sequence of Geomyces destructans 20631-21.</title>
        <authorList>
            <consortium name="The Broad Institute Genome Sequencing Platform"/>
            <person name="Cuomo C.A."/>
            <person name="Blehert D.S."/>
            <person name="Lorch J.M."/>
            <person name="Young S.K."/>
            <person name="Zeng Q."/>
            <person name="Gargeya S."/>
            <person name="Fitzgerald M."/>
            <person name="Haas B."/>
            <person name="Abouelleil A."/>
            <person name="Alvarado L."/>
            <person name="Arachchi H.M."/>
            <person name="Berlin A."/>
            <person name="Brown A."/>
            <person name="Chapman S.B."/>
            <person name="Chen Z."/>
            <person name="Dunbar C."/>
            <person name="Freedman E."/>
            <person name="Gearin G."/>
            <person name="Gellesch M."/>
            <person name="Goldberg J."/>
            <person name="Griggs A."/>
            <person name="Gujja S."/>
            <person name="Heiman D."/>
            <person name="Howarth C."/>
            <person name="Larson L."/>
            <person name="Lui A."/>
            <person name="MacDonald P.J.P."/>
            <person name="Montmayeur A."/>
            <person name="Murphy C."/>
            <person name="Neiman D."/>
            <person name="Pearson M."/>
            <person name="Priest M."/>
            <person name="Roberts A."/>
            <person name="Saif S."/>
            <person name="Shea T."/>
            <person name="Shenoy N."/>
            <person name="Sisk P."/>
            <person name="Stolte C."/>
            <person name="Sykes S."/>
            <person name="Wortman J."/>
            <person name="Nusbaum C."/>
            <person name="Birren B."/>
        </authorList>
    </citation>
    <scope>NUCLEOTIDE SEQUENCE [LARGE SCALE GENOMIC DNA]</scope>
    <source>
        <strain evidence="3">ATCC MYA-4855 / 20631-21</strain>
    </source>
</reference>
<keyword evidence="3" id="KW-1185">Reference proteome</keyword>
<dbReference type="Proteomes" id="UP000011064">
    <property type="component" value="Unassembled WGS sequence"/>
</dbReference>
<dbReference type="EMBL" id="GL573253">
    <property type="protein sequence ID" value="ELR10195.1"/>
    <property type="molecule type" value="Genomic_DNA"/>
</dbReference>
<dbReference type="HOGENOM" id="CLU_1826108_0_0_1"/>
<evidence type="ECO:0000256" key="1">
    <source>
        <dbReference type="SAM" id="MobiDB-lite"/>
    </source>
</evidence>
<evidence type="ECO:0000313" key="3">
    <source>
        <dbReference type="Proteomes" id="UP000011064"/>
    </source>
</evidence>
<sequence length="141" mass="15636">MILARIHGSKLLLSYYDEQIREWHSKLIHDHSTPKSGTEGGKKYDLKAKSTTQVKLKAEHLNIVSDAYLEFIQYPKVVHCTDADTHAKESGIRALESVIATIKASRGIATGKDGEEEEKPLRKFRLLASQSSSGGSKGQDE</sequence>
<accession>L8GAG5</accession>
<organism evidence="2 3">
    <name type="scientific">Pseudogymnoascus destructans (strain ATCC MYA-4855 / 20631-21)</name>
    <name type="common">Bat white-nose syndrome fungus</name>
    <name type="synonym">Geomyces destructans</name>
    <dbReference type="NCBI Taxonomy" id="658429"/>
    <lineage>
        <taxon>Eukaryota</taxon>
        <taxon>Fungi</taxon>
        <taxon>Dikarya</taxon>
        <taxon>Ascomycota</taxon>
        <taxon>Pezizomycotina</taxon>
        <taxon>Leotiomycetes</taxon>
        <taxon>Thelebolales</taxon>
        <taxon>Thelebolaceae</taxon>
        <taxon>Pseudogymnoascus</taxon>
    </lineage>
</organism>
<protein>
    <submittedName>
        <fullName evidence="2">Uncharacterized protein</fullName>
    </submittedName>
</protein>
<evidence type="ECO:0000313" key="2">
    <source>
        <dbReference type="EMBL" id="ELR10195.1"/>
    </source>
</evidence>
<gene>
    <name evidence="2" type="ORF">GMDG_04588</name>
</gene>
<dbReference type="VEuPathDB" id="FungiDB:GMDG_04588"/>
<name>L8GAG5_PSED2</name>
<proteinExistence type="predicted"/>
<dbReference type="InParanoid" id="L8GAG5"/>